<feature type="domain" description="C2H2-type" evidence="1">
    <location>
        <begin position="268"/>
        <end position="288"/>
    </location>
</feature>
<gene>
    <name evidence="2" type="ORF">LSAA_6317</name>
</gene>
<feature type="domain" description="C2H2-type" evidence="1">
    <location>
        <begin position="292"/>
        <end position="313"/>
    </location>
</feature>
<accession>A0A7R8CMR0</accession>
<reference evidence="2" key="1">
    <citation type="submission" date="2021-02" db="EMBL/GenBank/DDBJ databases">
        <authorList>
            <person name="Bekaert M."/>
        </authorList>
    </citation>
    <scope>NUCLEOTIDE SEQUENCE</scope>
    <source>
        <strain evidence="2">IoA-00</strain>
    </source>
</reference>
<organism evidence="2 3">
    <name type="scientific">Lepeophtheirus salmonis</name>
    <name type="common">Salmon louse</name>
    <name type="synonym">Caligus salmonis</name>
    <dbReference type="NCBI Taxonomy" id="72036"/>
    <lineage>
        <taxon>Eukaryota</taxon>
        <taxon>Metazoa</taxon>
        <taxon>Ecdysozoa</taxon>
        <taxon>Arthropoda</taxon>
        <taxon>Crustacea</taxon>
        <taxon>Multicrustacea</taxon>
        <taxon>Hexanauplia</taxon>
        <taxon>Copepoda</taxon>
        <taxon>Siphonostomatoida</taxon>
        <taxon>Caligidae</taxon>
        <taxon>Lepeophtheirus</taxon>
    </lineage>
</organism>
<dbReference type="Gene3D" id="3.30.160.60">
    <property type="entry name" value="Classic Zinc Finger"/>
    <property type="match status" value="1"/>
</dbReference>
<dbReference type="EMBL" id="HG994581">
    <property type="protein sequence ID" value="CAF2866357.1"/>
    <property type="molecule type" value="Genomic_DNA"/>
</dbReference>
<evidence type="ECO:0000259" key="1">
    <source>
        <dbReference type="SMART" id="SM00355"/>
    </source>
</evidence>
<name>A0A7R8CMR0_LEPSM</name>
<keyword evidence="3" id="KW-1185">Reference proteome</keyword>
<evidence type="ECO:0000313" key="3">
    <source>
        <dbReference type="Proteomes" id="UP000675881"/>
    </source>
</evidence>
<evidence type="ECO:0000313" key="2">
    <source>
        <dbReference type="EMBL" id="CAF2866357.1"/>
    </source>
</evidence>
<feature type="domain" description="C2H2-type" evidence="1">
    <location>
        <begin position="200"/>
        <end position="225"/>
    </location>
</feature>
<dbReference type="InterPro" id="IPR013087">
    <property type="entry name" value="Znf_C2H2_type"/>
</dbReference>
<protein>
    <submittedName>
        <fullName evidence="2">(salmon louse) hypothetical protein</fullName>
    </submittedName>
</protein>
<proteinExistence type="predicted"/>
<feature type="domain" description="C2H2-type" evidence="1">
    <location>
        <begin position="38"/>
        <end position="60"/>
    </location>
</feature>
<dbReference type="Proteomes" id="UP000675881">
    <property type="component" value="Chromosome 2"/>
</dbReference>
<dbReference type="SMART" id="SM00355">
    <property type="entry name" value="ZnF_C2H2"/>
    <property type="match status" value="4"/>
</dbReference>
<sequence>MSEGDPKIITLGTEESRDREFTIDNVTLVRDSLGEIRVKCWGCEKIFELGLIQKHLIAAHRGSQCPGKRCGGFLIVPSMNLLMSMHLKVHHFDTTCPQGHIVNLFKYDHHIVENCKVEKIQDVRSNSIVFPCDEVPIKKVTGEKGTYYFDGELVVVDGINYCIRKDDLSIFVDCPFCEKACGLNIIGSHIIEDHSKDEVMPCIAPECPKKCIKPINLKYHILENHATLRCKECKWLLTIVEVQNHLNNYCPNRLKDTGPVLPRKYPTLACPYCSMEVLHLNDHIKKRHLHRIKCFICNKYFRKSQLMNHMAKHHKDNKELYIINVVLFVMLM</sequence>
<dbReference type="AlphaFoldDB" id="A0A7R8CMR0"/>